<dbReference type="Pfam" id="PF06834">
    <property type="entry name" value="TraU"/>
    <property type="match status" value="1"/>
</dbReference>
<evidence type="ECO:0000313" key="1">
    <source>
        <dbReference type="EMBL" id="ALH81532.1"/>
    </source>
</evidence>
<dbReference type="AlphaFoldDB" id="A0A0N9V0W6"/>
<accession>A0A0N9V0W6</accession>
<sequence>MCPSAAYPFPSGCDEHVGGSISASGRPIAHTERRSLIQPFQRPTWRNGEVMPACRHLRATSASGSSGARRQVEPKKTRRSFRWAVPVGLGAVLAFIPAPAQASKCPSDTIFNPITKVRWNCIFPITIGGVRAGSYDKLDKALDAQSASKPLCACRKGATFWFGVKVSFWTPNRMIDVVTEPGCMMALGTDIMATGGKLQGSQSSISDGTNTTKLFAQMHYYVAPVWKMLDMFSDLPCLEDDGFDVALMTEVMPTWQSGTLGAIIQPEGILFGNPAAGLACMSDSAAAAAGKVIDPLFWCMGSWGSTYPVAGDIHMGDRVEAWAGLAARGTFMMGRLGALTIHSADGCSFKPQPIWTKSRYKLQLMEPVKGGKCVNIGRPGALWTSGKHAPGKDNAQFMLFEKAICCAGISTP</sequence>
<dbReference type="Proteomes" id="UP000058074">
    <property type="component" value="Chromosome"/>
</dbReference>
<gene>
    <name evidence="1" type="ORF">AN936_14560</name>
</gene>
<dbReference type="PATRIC" id="fig|33050.5.peg.3022"/>
<protein>
    <submittedName>
        <fullName evidence="1">Conjugal transfer protein</fullName>
    </submittedName>
</protein>
<dbReference type="EMBL" id="CP012700">
    <property type="protein sequence ID" value="ALH81532.1"/>
    <property type="molecule type" value="Genomic_DNA"/>
</dbReference>
<evidence type="ECO:0000313" key="2">
    <source>
        <dbReference type="Proteomes" id="UP000058074"/>
    </source>
</evidence>
<name>A0A0N9V0W6_SPHMC</name>
<organism evidence="1 2">
    <name type="scientific">Sphingopyxis macrogoltabida</name>
    <name type="common">Sphingomonas macrogoltabidus</name>
    <dbReference type="NCBI Taxonomy" id="33050"/>
    <lineage>
        <taxon>Bacteria</taxon>
        <taxon>Pseudomonadati</taxon>
        <taxon>Pseudomonadota</taxon>
        <taxon>Alphaproteobacteria</taxon>
        <taxon>Sphingomonadales</taxon>
        <taxon>Sphingomonadaceae</taxon>
        <taxon>Sphingopyxis</taxon>
    </lineage>
</organism>
<dbReference type="KEGG" id="smag:AN936_14560"/>
<proteinExistence type="predicted"/>
<dbReference type="InterPro" id="IPR009649">
    <property type="entry name" value="TraU"/>
</dbReference>
<reference evidence="1 2" key="1">
    <citation type="journal article" date="2015" name="Genome Announc.">
        <title>Complete Genome Sequence of Polypropylene Glycol- and Polyethylene Glycol-Degrading Sphingopyxis macrogoltabida Strain EY-1.</title>
        <authorList>
            <person name="Ohtsubo Y."/>
            <person name="Nagata Y."/>
            <person name="Numata M."/>
            <person name="Tsuchikane K."/>
            <person name="Hosoyama A."/>
            <person name="Yamazoe A."/>
            <person name="Tsuda M."/>
            <person name="Fujita N."/>
            <person name="Kawai F."/>
        </authorList>
    </citation>
    <scope>NUCLEOTIDE SEQUENCE [LARGE SCALE GENOMIC DNA]</scope>
    <source>
        <strain evidence="1 2">EY-1</strain>
    </source>
</reference>